<dbReference type="EC" id="2.7.7.65" evidence="1"/>
<dbReference type="InterPro" id="IPR043128">
    <property type="entry name" value="Rev_trsase/Diguanyl_cyclase"/>
</dbReference>
<dbReference type="Pfam" id="PF00672">
    <property type="entry name" value="HAMP"/>
    <property type="match status" value="1"/>
</dbReference>
<feature type="domain" description="HAMP" evidence="5">
    <location>
        <begin position="204"/>
        <end position="256"/>
    </location>
</feature>
<dbReference type="RefSeq" id="WP_152216552.1">
    <property type="nucleotide sequence ID" value="NZ_WESC01000009.1"/>
</dbReference>
<feature type="domain" description="GGDEF" evidence="6">
    <location>
        <begin position="473"/>
        <end position="607"/>
    </location>
</feature>
<dbReference type="SMART" id="SM00304">
    <property type="entry name" value="HAMP"/>
    <property type="match status" value="1"/>
</dbReference>
<evidence type="ECO:0000313" key="7">
    <source>
        <dbReference type="EMBL" id="KAB7739743.1"/>
    </source>
</evidence>
<reference evidence="7 8" key="1">
    <citation type="submission" date="2019-09" db="EMBL/GenBank/DDBJ databases">
        <title>Parvibaculum sedimenti sp. nov., isolated from sediment.</title>
        <authorList>
            <person name="Wang Y."/>
        </authorList>
    </citation>
    <scope>NUCLEOTIDE SEQUENCE [LARGE SCALE GENOMIC DNA]</scope>
    <source>
        <strain evidence="7 8">HXT-9</strain>
    </source>
</reference>
<dbReference type="InterPro" id="IPR029016">
    <property type="entry name" value="GAF-like_dom_sf"/>
</dbReference>
<evidence type="ECO:0000259" key="5">
    <source>
        <dbReference type="PROSITE" id="PS50885"/>
    </source>
</evidence>
<protein>
    <recommendedName>
        <fullName evidence="1">diguanylate cyclase</fullName>
        <ecNumber evidence="1">2.7.7.65</ecNumber>
    </recommendedName>
</protein>
<dbReference type="AlphaFoldDB" id="A0A6N6VM79"/>
<dbReference type="EMBL" id="WESC01000009">
    <property type="protein sequence ID" value="KAB7739743.1"/>
    <property type="molecule type" value="Genomic_DNA"/>
</dbReference>
<evidence type="ECO:0000259" key="6">
    <source>
        <dbReference type="PROSITE" id="PS50887"/>
    </source>
</evidence>
<dbReference type="GO" id="GO:1902201">
    <property type="term" value="P:negative regulation of bacterial-type flagellum-dependent cell motility"/>
    <property type="evidence" value="ECO:0007669"/>
    <property type="project" value="TreeGrafter"/>
</dbReference>
<dbReference type="PROSITE" id="PS50887">
    <property type="entry name" value="GGDEF"/>
    <property type="match status" value="1"/>
</dbReference>
<dbReference type="FunFam" id="3.30.70.270:FF:000001">
    <property type="entry name" value="Diguanylate cyclase domain protein"/>
    <property type="match status" value="1"/>
</dbReference>
<dbReference type="Gene3D" id="6.10.340.10">
    <property type="match status" value="1"/>
</dbReference>
<feature type="transmembrane region" description="Helical" evidence="4">
    <location>
        <begin position="7"/>
        <end position="30"/>
    </location>
</feature>
<dbReference type="GO" id="GO:0007165">
    <property type="term" value="P:signal transduction"/>
    <property type="evidence" value="ECO:0007669"/>
    <property type="project" value="InterPro"/>
</dbReference>
<dbReference type="CDD" id="cd01949">
    <property type="entry name" value="GGDEF"/>
    <property type="match status" value="1"/>
</dbReference>
<name>A0A6N6VM79_9HYPH</name>
<comment type="catalytic activity">
    <reaction evidence="2">
        <text>2 GTP = 3',3'-c-di-GMP + 2 diphosphate</text>
        <dbReference type="Rhea" id="RHEA:24898"/>
        <dbReference type="ChEBI" id="CHEBI:33019"/>
        <dbReference type="ChEBI" id="CHEBI:37565"/>
        <dbReference type="ChEBI" id="CHEBI:58805"/>
        <dbReference type="EC" id="2.7.7.65"/>
    </reaction>
</comment>
<accession>A0A6N6VM79</accession>
<evidence type="ECO:0000256" key="1">
    <source>
        <dbReference type="ARBA" id="ARBA00012528"/>
    </source>
</evidence>
<dbReference type="InterPro" id="IPR029787">
    <property type="entry name" value="Nucleotide_cyclase"/>
</dbReference>
<dbReference type="Gene3D" id="3.30.450.40">
    <property type="match status" value="1"/>
</dbReference>
<dbReference type="SUPFAM" id="SSF158472">
    <property type="entry name" value="HAMP domain-like"/>
    <property type="match status" value="1"/>
</dbReference>
<evidence type="ECO:0000256" key="2">
    <source>
        <dbReference type="ARBA" id="ARBA00034247"/>
    </source>
</evidence>
<dbReference type="InterPro" id="IPR003018">
    <property type="entry name" value="GAF"/>
</dbReference>
<dbReference type="GO" id="GO:0005886">
    <property type="term" value="C:plasma membrane"/>
    <property type="evidence" value="ECO:0007669"/>
    <property type="project" value="TreeGrafter"/>
</dbReference>
<dbReference type="GO" id="GO:0043709">
    <property type="term" value="P:cell adhesion involved in single-species biofilm formation"/>
    <property type="evidence" value="ECO:0007669"/>
    <property type="project" value="TreeGrafter"/>
</dbReference>
<dbReference type="CDD" id="cd06225">
    <property type="entry name" value="HAMP"/>
    <property type="match status" value="1"/>
</dbReference>
<keyword evidence="3" id="KW-0175">Coiled coil</keyword>
<sequence>MSIRRRIWLFEGAVLTVLALFFGALFWAFLSYQQLIDENRDAIGLMIESQQVMLALKDTETARTVFFEKPDSRSLSAYDDARGNLLDTIAHIEAYAPGDRDNSEEGKTIGMIAAGRLARMDKDVEFTKAHRPSRQMAEIATKMHAIDRLQTETAIGALVANHQIHTDQIWTLLDRAGHWVLNFIVLGGAFIILTSLIAIVVSMRYVMRPILALATGLDTISQNESPKEIAVPEGDELGLVAGAFNRLTGHLRDAEARREATEEKLTRANKELVARNAEVIARTRSIDLLGRVAYRLPGCSNIKEFSSLVESFVPQLFPNIPGALYVFSDSRTVLTEVAQWGEPKGDTAEFSPENCWGLRRGQAHEIDNVAADVVCDHVRRDAVLGYRCLPLVAQSETVGLLYLERTNESVPWAIEAQDLRVLSETIALALVNLRLRESLREQSIRDPLTGLFNRRFLQEALELLQARVDRTDLSIGAIMIDIDHFKDFNDEYGHDAGDVVLKNLSDLMRRHVRASDIICRFGGEEFLVVMPGATLARAAECAEDLRKSAAEMQIIHNGITLKQITISLGVALIPDHASDVKDLLDAADQALYVAKNGGRNRIETGVPVPNRPHATNLLEMPAPEAETTDGAASTSLFGR</sequence>
<dbReference type="InterPro" id="IPR000160">
    <property type="entry name" value="GGDEF_dom"/>
</dbReference>
<dbReference type="InterPro" id="IPR003660">
    <property type="entry name" value="HAMP_dom"/>
</dbReference>
<evidence type="ECO:0000313" key="8">
    <source>
        <dbReference type="Proteomes" id="UP000468901"/>
    </source>
</evidence>
<dbReference type="Proteomes" id="UP000468901">
    <property type="component" value="Unassembled WGS sequence"/>
</dbReference>
<dbReference type="PANTHER" id="PTHR45138">
    <property type="entry name" value="REGULATORY COMPONENTS OF SENSORY TRANSDUCTION SYSTEM"/>
    <property type="match status" value="1"/>
</dbReference>
<dbReference type="SMART" id="SM00267">
    <property type="entry name" value="GGDEF"/>
    <property type="match status" value="1"/>
</dbReference>
<dbReference type="PROSITE" id="PS50885">
    <property type="entry name" value="HAMP"/>
    <property type="match status" value="1"/>
</dbReference>
<dbReference type="Pfam" id="PF00990">
    <property type="entry name" value="GGDEF"/>
    <property type="match status" value="1"/>
</dbReference>
<dbReference type="SUPFAM" id="SSF55781">
    <property type="entry name" value="GAF domain-like"/>
    <property type="match status" value="1"/>
</dbReference>
<dbReference type="GO" id="GO:0052621">
    <property type="term" value="F:diguanylate cyclase activity"/>
    <property type="evidence" value="ECO:0007669"/>
    <property type="project" value="UniProtKB-EC"/>
</dbReference>
<keyword evidence="4" id="KW-0812">Transmembrane</keyword>
<keyword evidence="4" id="KW-0472">Membrane</keyword>
<evidence type="ECO:0000256" key="4">
    <source>
        <dbReference type="SAM" id="Phobius"/>
    </source>
</evidence>
<dbReference type="SUPFAM" id="SSF55073">
    <property type="entry name" value="Nucleotide cyclase"/>
    <property type="match status" value="1"/>
</dbReference>
<keyword evidence="4" id="KW-1133">Transmembrane helix</keyword>
<evidence type="ECO:0000256" key="3">
    <source>
        <dbReference type="SAM" id="Coils"/>
    </source>
</evidence>
<gene>
    <name evidence="7" type="ORF">F2P47_11780</name>
</gene>
<proteinExistence type="predicted"/>
<keyword evidence="8" id="KW-1185">Reference proteome</keyword>
<dbReference type="PANTHER" id="PTHR45138:SF9">
    <property type="entry name" value="DIGUANYLATE CYCLASE DGCM-RELATED"/>
    <property type="match status" value="1"/>
</dbReference>
<dbReference type="Gene3D" id="3.30.70.270">
    <property type="match status" value="1"/>
</dbReference>
<feature type="coiled-coil region" evidence="3">
    <location>
        <begin position="244"/>
        <end position="278"/>
    </location>
</feature>
<organism evidence="7 8">
    <name type="scientific">Parvibaculum sedimenti</name>
    <dbReference type="NCBI Taxonomy" id="2608632"/>
    <lineage>
        <taxon>Bacteria</taxon>
        <taxon>Pseudomonadati</taxon>
        <taxon>Pseudomonadota</taxon>
        <taxon>Alphaproteobacteria</taxon>
        <taxon>Hyphomicrobiales</taxon>
        <taxon>Parvibaculaceae</taxon>
        <taxon>Parvibaculum</taxon>
    </lineage>
</organism>
<dbReference type="InterPro" id="IPR050469">
    <property type="entry name" value="Diguanylate_Cyclase"/>
</dbReference>
<dbReference type="SMART" id="SM00065">
    <property type="entry name" value="GAF"/>
    <property type="match status" value="1"/>
</dbReference>
<feature type="transmembrane region" description="Helical" evidence="4">
    <location>
        <begin position="179"/>
        <end position="201"/>
    </location>
</feature>
<comment type="caution">
    <text evidence="7">The sequence shown here is derived from an EMBL/GenBank/DDBJ whole genome shotgun (WGS) entry which is preliminary data.</text>
</comment>
<dbReference type="NCBIfam" id="TIGR00254">
    <property type="entry name" value="GGDEF"/>
    <property type="match status" value="1"/>
</dbReference>